<evidence type="ECO:0000313" key="2">
    <source>
        <dbReference type="EMBL" id="OLQ91320.1"/>
    </source>
</evidence>
<organism evidence="2 3">
    <name type="scientific">Vibrio ponticus</name>
    <dbReference type="NCBI Taxonomy" id="265668"/>
    <lineage>
        <taxon>Bacteria</taxon>
        <taxon>Pseudomonadati</taxon>
        <taxon>Pseudomonadota</taxon>
        <taxon>Gammaproteobacteria</taxon>
        <taxon>Vibrionales</taxon>
        <taxon>Vibrionaceae</taxon>
        <taxon>Vibrio</taxon>
    </lineage>
</organism>
<feature type="signal peptide" evidence="1">
    <location>
        <begin position="1"/>
        <end position="19"/>
    </location>
</feature>
<dbReference type="Gene3D" id="2.60.40.10">
    <property type="entry name" value="Immunoglobulins"/>
    <property type="match status" value="2"/>
</dbReference>
<dbReference type="RefSeq" id="WP_075649750.1">
    <property type="nucleotide sequence ID" value="NZ_AP019657.1"/>
</dbReference>
<dbReference type="EMBL" id="MJMI01000095">
    <property type="protein sequence ID" value="OLQ91320.1"/>
    <property type="molecule type" value="Genomic_DNA"/>
</dbReference>
<evidence type="ECO:0008006" key="4">
    <source>
        <dbReference type="Google" id="ProtNLM"/>
    </source>
</evidence>
<feature type="chain" id="PRO_5045814946" description="PKD domain-containing protein" evidence="1">
    <location>
        <begin position="20"/>
        <end position="1076"/>
    </location>
</feature>
<name>A0ABX3FHJ1_9VIBR</name>
<dbReference type="InterPro" id="IPR013783">
    <property type="entry name" value="Ig-like_fold"/>
</dbReference>
<comment type="caution">
    <text evidence="2">The sequence shown here is derived from an EMBL/GenBank/DDBJ whole genome shotgun (WGS) entry which is preliminary data.</text>
</comment>
<dbReference type="PROSITE" id="PS51257">
    <property type="entry name" value="PROKAR_LIPOPROTEIN"/>
    <property type="match status" value="1"/>
</dbReference>
<reference evidence="2 3" key="1">
    <citation type="submission" date="2016-09" db="EMBL/GenBank/DDBJ databases">
        <title>Genomic Taxonomy of the Vibrionaceae.</title>
        <authorList>
            <person name="Gonzalez-Castillo A."/>
            <person name="Gomez-Gil B."/>
            <person name="Enciso-Ibarra K."/>
        </authorList>
    </citation>
    <scope>NUCLEOTIDE SEQUENCE [LARGE SCALE GENOMIC DNA]</scope>
    <source>
        <strain evidence="2 3">CAIM 1731</strain>
    </source>
</reference>
<sequence>MNHKLSPLFYALLASGLTACGGGDGGSSKENQAPQEQVSAASAALQTVAGQITDDSANSLSNVEVQIVITDSQGQELIKSIVITDDSGFYQSPIPTENVADAHQVHISVNKERFVNAEKRITLQDGQVSVTSNISLTQVANSISVTREQLNDIAIGASGERVLKLTLLRSSSGKERVAAGDVVAAADEEETLAVNIPVSGISDSVEVVNAELAHFDSSNPQDIQNFPGEFRGYGETESQGQGVNYNRDTVQEDEYRLISSTFSQINLTDQTGSPLPLSETQSASGESTSFTFRVPYGSYNTLERDFDLTVDGIQIPIYVYRSSSGWEYVGNGLLVTDSSGDTAVDSGYINQDGSLALSGYTGSLFVKVEITEANEWVQWINLDWPVLNEVELFDVCFTGNIQYGEKSGFDGYLNIRMPDGGYDWAYINNGVVNYSTSLATATMSKAELLDGSRWSVSAFNSKTYQSEEIPLPAQLNESQCAEIDYSLFEPNQCEVVGTVYEGDGETPVAWRSVRVNHASNRSYTYTDQNGQYQSSIPCDEEIVVTAFDVDESGIATDPNTPLTLDITRENQAPVVTLSRNSRAPIKLDSTEGVVWFVQDPEGEDVEITTSCTPEQTCAVQESGNRRATLSFTAAGDYSFAVLAEDESGNQTQKNIHFEVIPEDNQPPRILGFNLEGEFFELGQTLELIESQNAQLEVIAIDRNGDPLTYSWDGLQCATANCAMDELTTSVLTQPATITVTVTDDEAASDSESLQVLVLADSAPQAQLSLNKSLVGEVDDRNEEAIRVLLSIEDDYTSSEELIVSWRLQDASETDYTSTLSLAENAQNLAFTIGEGTLPVGEFTLSAVITDENIGGTGGQATTVSTTFEISEDLPPSAVITASTQELHATESGANQDLVLTVQASDDYTDRDDLVVQWSMEPAINFTTESNHSIRLAAQELTPGIYQAMVSVTDEKQQSTSVDYQIVVVEDLPPQLREFTVTPATQAQNGQGLNSAAISFTAVTSDDFDQELSFEWSFSPNLPYTSNTETLEIPANTIALGQYQATVIVTDSSGQSDEQTVEFAITEFDGNVGIVIE</sequence>
<evidence type="ECO:0000313" key="3">
    <source>
        <dbReference type="Proteomes" id="UP000186206"/>
    </source>
</evidence>
<protein>
    <recommendedName>
        <fullName evidence="4">PKD domain-containing protein</fullName>
    </recommendedName>
</protein>
<accession>A0ABX3FHJ1</accession>
<dbReference type="Proteomes" id="UP000186206">
    <property type="component" value="Unassembled WGS sequence"/>
</dbReference>
<keyword evidence="3" id="KW-1185">Reference proteome</keyword>
<gene>
    <name evidence="2" type="ORF">BIY21_13275</name>
</gene>
<keyword evidence="1" id="KW-0732">Signal</keyword>
<proteinExistence type="predicted"/>
<evidence type="ECO:0000256" key="1">
    <source>
        <dbReference type="SAM" id="SignalP"/>
    </source>
</evidence>